<feature type="non-terminal residue" evidence="1">
    <location>
        <position position="72"/>
    </location>
</feature>
<dbReference type="EMBL" id="CAJVCH010193010">
    <property type="protein sequence ID" value="CAG7730367.1"/>
    <property type="molecule type" value="Genomic_DNA"/>
</dbReference>
<comment type="caution">
    <text evidence="1">The sequence shown here is derived from an EMBL/GenBank/DDBJ whole genome shotgun (WGS) entry which is preliminary data.</text>
</comment>
<sequence>ITELFSLNIRTHLQFFLYSQKISWLTDADLVSVAEAVEDSDHAVEVVDHDSGSDIIPSILTDIIHFTLTLPH</sequence>
<dbReference type="Proteomes" id="UP000708208">
    <property type="component" value="Unassembled WGS sequence"/>
</dbReference>
<gene>
    <name evidence="1" type="ORF">AFUS01_LOCUS19015</name>
</gene>
<proteinExistence type="predicted"/>
<feature type="non-terminal residue" evidence="1">
    <location>
        <position position="1"/>
    </location>
</feature>
<dbReference type="AlphaFoldDB" id="A0A8J2P8R9"/>
<evidence type="ECO:0000313" key="1">
    <source>
        <dbReference type="EMBL" id="CAG7730367.1"/>
    </source>
</evidence>
<protein>
    <submittedName>
        <fullName evidence="1">Uncharacterized protein</fullName>
    </submittedName>
</protein>
<accession>A0A8J2P8R9</accession>
<organism evidence="1 2">
    <name type="scientific">Allacma fusca</name>
    <dbReference type="NCBI Taxonomy" id="39272"/>
    <lineage>
        <taxon>Eukaryota</taxon>
        <taxon>Metazoa</taxon>
        <taxon>Ecdysozoa</taxon>
        <taxon>Arthropoda</taxon>
        <taxon>Hexapoda</taxon>
        <taxon>Collembola</taxon>
        <taxon>Symphypleona</taxon>
        <taxon>Sminthuridae</taxon>
        <taxon>Allacma</taxon>
    </lineage>
</organism>
<keyword evidence="2" id="KW-1185">Reference proteome</keyword>
<name>A0A8J2P8R9_9HEXA</name>
<evidence type="ECO:0000313" key="2">
    <source>
        <dbReference type="Proteomes" id="UP000708208"/>
    </source>
</evidence>
<reference evidence="1" key="1">
    <citation type="submission" date="2021-06" db="EMBL/GenBank/DDBJ databases">
        <authorList>
            <person name="Hodson N. C."/>
            <person name="Mongue J. A."/>
            <person name="Jaron S. K."/>
        </authorList>
    </citation>
    <scope>NUCLEOTIDE SEQUENCE</scope>
</reference>